<gene>
    <name evidence="1" type="ORF">M9H77_06462</name>
</gene>
<protein>
    <submittedName>
        <fullName evidence="1">Uncharacterized protein</fullName>
    </submittedName>
</protein>
<evidence type="ECO:0000313" key="2">
    <source>
        <dbReference type="Proteomes" id="UP001060085"/>
    </source>
</evidence>
<sequence>MKNNVNMVKRVIEVTKPMILIQMVEVTSEPPLEPSQEPKTNEELVTTSSSVPDLPSVPETLDPVLEGSDEEEEHPETQAQALRDYQLTRDRARRVPKEHSRYSYSYIVSCTFAVASYVEEKNHCIFLTF</sequence>
<organism evidence="1 2">
    <name type="scientific">Catharanthus roseus</name>
    <name type="common">Madagascar periwinkle</name>
    <name type="synonym">Vinca rosea</name>
    <dbReference type="NCBI Taxonomy" id="4058"/>
    <lineage>
        <taxon>Eukaryota</taxon>
        <taxon>Viridiplantae</taxon>
        <taxon>Streptophyta</taxon>
        <taxon>Embryophyta</taxon>
        <taxon>Tracheophyta</taxon>
        <taxon>Spermatophyta</taxon>
        <taxon>Magnoliopsida</taxon>
        <taxon>eudicotyledons</taxon>
        <taxon>Gunneridae</taxon>
        <taxon>Pentapetalae</taxon>
        <taxon>asterids</taxon>
        <taxon>lamiids</taxon>
        <taxon>Gentianales</taxon>
        <taxon>Apocynaceae</taxon>
        <taxon>Rauvolfioideae</taxon>
        <taxon>Vinceae</taxon>
        <taxon>Catharanthinae</taxon>
        <taxon>Catharanthus</taxon>
    </lineage>
</organism>
<accession>A0ACC0BSG2</accession>
<proteinExistence type="predicted"/>
<dbReference type="EMBL" id="CM044702">
    <property type="protein sequence ID" value="KAI5675512.1"/>
    <property type="molecule type" value="Genomic_DNA"/>
</dbReference>
<comment type="caution">
    <text evidence="1">The sequence shown here is derived from an EMBL/GenBank/DDBJ whole genome shotgun (WGS) entry which is preliminary data.</text>
</comment>
<name>A0ACC0BSG2_CATRO</name>
<dbReference type="Proteomes" id="UP001060085">
    <property type="component" value="Linkage Group LG02"/>
</dbReference>
<reference evidence="2" key="1">
    <citation type="journal article" date="2023" name="Nat. Plants">
        <title>Single-cell RNA sequencing provides a high-resolution roadmap for understanding the multicellular compartmentation of specialized metabolism.</title>
        <authorList>
            <person name="Sun S."/>
            <person name="Shen X."/>
            <person name="Li Y."/>
            <person name="Li Y."/>
            <person name="Wang S."/>
            <person name="Li R."/>
            <person name="Zhang H."/>
            <person name="Shen G."/>
            <person name="Guo B."/>
            <person name="Wei J."/>
            <person name="Xu J."/>
            <person name="St-Pierre B."/>
            <person name="Chen S."/>
            <person name="Sun C."/>
        </authorList>
    </citation>
    <scope>NUCLEOTIDE SEQUENCE [LARGE SCALE GENOMIC DNA]</scope>
</reference>
<keyword evidence="2" id="KW-1185">Reference proteome</keyword>
<evidence type="ECO:0000313" key="1">
    <source>
        <dbReference type="EMBL" id="KAI5675512.1"/>
    </source>
</evidence>